<evidence type="ECO:0000313" key="4">
    <source>
        <dbReference type="Proteomes" id="UP000886886"/>
    </source>
</evidence>
<reference evidence="3" key="1">
    <citation type="submission" date="2020-10" db="EMBL/GenBank/DDBJ databases">
        <authorList>
            <person name="Gilroy R."/>
        </authorList>
    </citation>
    <scope>NUCLEOTIDE SEQUENCE</scope>
    <source>
        <strain evidence="3">ChiSjej3B21-11622</strain>
    </source>
</reference>
<evidence type="ECO:0000259" key="2">
    <source>
        <dbReference type="Pfam" id="PF18050"/>
    </source>
</evidence>
<dbReference type="InterPro" id="IPR029000">
    <property type="entry name" value="Cyclophilin-like_dom_sf"/>
</dbReference>
<accession>A0A9D0ZTD5</accession>
<dbReference type="SUPFAM" id="SSF50891">
    <property type="entry name" value="Cyclophilin-like"/>
    <property type="match status" value="1"/>
</dbReference>
<organism evidence="3 4">
    <name type="scientific">Candidatus Limivivens merdigallinarum</name>
    <dbReference type="NCBI Taxonomy" id="2840859"/>
    <lineage>
        <taxon>Bacteria</taxon>
        <taxon>Bacillati</taxon>
        <taxon>Bacillota</taxon>
        <taxon>Clostridia</taxon>
        <taxon>Lachnospirales</taxon>
        <taxon>Lachnospiraceae</taxon>
        <taxon>Lachnospiraceae incertae sedis</taxon>
        <taxon>Candidatus Limivivens</taxon>
    </lineage>
</organism>
<sequence>MPRKRLIAGMLLFLVPSLSACGVGTPEVHNTETVNFYQTLESVEGRQVRMTAGDVEVMITLNDSQAAADFAGMLPLELSLIERNDFAKGMTLPRALTTAEETTREYEIGDFGYWAAGPDLAIFYDDIYDQTIVPVIPMGKAEQGAEDMRNTFGTVRLELVPETE</sequence>
<name>A0A9D0ZTD5_9FIRM</name>
<protein>
    <recommendedName>
        <fullName evidence="2">Cyclophilin-like domain-containing protein</fullName>
    </recommendedName>
</protein>
<feature type="chain" id="PRO_5039676938" description="Cyclophilin-like domain-containing protein" evidence="1">
    <location>
        <begin position="21"/>
        <end position="164"/>
    </location>
</feature>
<dbReference type="Proteomes" id="UP000886886">
    <property type="component" value="Unassembled WGS sequence"/>
</dbReference>
<proteinExistence type="predicted"/>
<reference evidence="3" key="2">
    <citation type="journal article" date="2021" name="PeerJ">
        <title>Extensive microbial diversity within the chicken gut microbiome revealed by metagenomics and culture.</title>
        <authorList>
            <person name="Gilroy R."/>
            <person name="Ravi A."/>
            <person name="Getino M."/>
            <person name="Pursley I."/>
            <person name="Horton D.L."/>
            <person name="Alikhan N.F."/>
            <person name="Baker D."/>
            <person name="Gharbi K."/>
            <person name="Hall N."/>
            <person name="Watson M."/>
            <person name="Adriaenssens E.M."/>
            <person name="Foster-Nyarko E."/>
            <person name="Jarju S."/>
            <person name="Secka A."/>
            <person name="Antonio M."/>
            <person name="Oren A."/>
            <person name="Chaudhuri R.R."/>
            <person name="La Ragione R."/>
            <person name="Hildebrand F."/>
            <person name="Pallen M.J."/>
        </authorList>
    </citation>
    <scope>NUCLEOTIDE SEQUENCE</scope>
    <source>
        <strain evidence="3">ChiSjej3B21-11622</strain>
    </source>
</reference>
<dbReference type="PROSITE" id="PS51257">
    <property type="entry name" value="PROKAR_LIPOPROTEIN"/>
    <property type="match status" value="1"/>
</dbReference>
<dbReference type="EMBL" id="DVFT01000030">
    <property type="protein sequence ID" value="HIQ95379.1"/>
    <property type="molecule type" value="Genomic_DNA"/>
</dbReference>
<gene>
    <name evidence="3" type="ORF">IAB26_02350</name>
</gene>
<dbReference type="AlphaFoldDB" id="A0A9D0ZTD5"/>
<feature type="signal peptide" evidence="1">
    <location>
        <begin position="1"/>
        <end position="20"/>
    </location>
</feature>
<evidence type="ECO:0000256" key="1">
    <source>
        <dbReference type="SAM" id="SignalP"/>
    </source>
</evidence>
<feature type="domain" description="Cyclophilin-like" evidence="2">
    <location>
        <begin position="50"/>
        <end position="157"/>
    </location>
</feature>
<dbReference type="InterPro" id="IPR041183">
    <property type="entry name" value="Cyclophilin-like"/>
</dbReference>
<dbReference type="Gene3D" id="2.40.100.20">
    <property type="match status" value="1"/>
</dbReference>
<evidence type="ECO:0000313" key="3">
    <source>
        <dbReference type="EMBL" id="HIQ95379.1"/>
    </source>
</evidence>
<keyword evidence="1" id="KW-0732">Signal</keyword>
<dbReference type="Pfam" id="PF18050">
    <property type="entry name" value="Cyclophil_like2"/>
    <property type="match status" value="1"/>
</dbReference>
<comment type="caution">
    <text evidence="3">The sequence shown here is derived from an EMBL/GenBank/DDBJ whole genome shotgun (WGS) entry which is preliminary data.</text>
</comment>